<dbReference type="SUPFAM" id="SSF52172">
    <property type="entry name" value="CheY-like"/>
    <property type="match status" value="1"/>
</dbReference>
<evidence type="ECO:0000259" key="3">
    <source>
        <dbReference type="PROSITE" id="PS50110"/>
    </source>
</evidence>
<dbReference type="PANTHER" id="PTHR44591:SF3">
    <property type="entry name" value="RESPONSE REGULATORY DOMAIN-CONTAINING PROTEIN"/>
    <property type="match status" value="1"/>
</dbReference>
<gene>
    <name evidence="4" type="ORF">ACFSQZ_00675</name>
</gene>
<dbReference type="Pfam" id="PF00072">
    <property type="entry name" value="Response_reg"/>
    <property type="match status" value="1"/>
</dbReference>
<dbReference type="CDD" id="cd00156">
    <property type="entry name" value="REC"/>
    <property type="match status" value="1"/>
</dbReference>
<proteinExistence type="predicted"/>
<feature type="modified residue" description="4-aspartylphosphate" evidence="2">
    <location>
        <position position="73"/>
    </location>
</feature>
<keyword evidence="5" id="KW-1185">Reference proteome</keyword>
<organism evidence="4 5">
    <name type="scientific">Rubritalea spongiae</name>
    <dbReference type="NCBI Taxonomy" id="430797"/>
    <lineage>
        <taxon>Bacteria</taxon>
        <taxon>Pseudomonadati</taxon>
        <taxon>Verrucomicrobiota</taxon>
        <taxon>Verrucomicrobiia</taxon>
        <taxon>Verrucomicrobiales</taxon>
        <taxon>Rubritaleaceae</taxon>
        <taxon>Rubritalea</taxon>
    </lineage>
</organism>
<evidence type="ECO:0000256" key="2">
    <source>
        <dbReference type="PROSITE-ProRule" id="PRU00169"/>
    </source>
</evidence>
<name>A0ABW5E0S2_9BACT</name>
<evidence type="ECO:0000256" key="1">
    <source>
        <dbReference type="ARBA" id="ARBA00022553"/>
    </source>
</evidence>
<reference evidence="5" key="1">
    <citation type="journal article" date="2019" name="Int. J. Syst. Evol. Microbiol.">
        <title>The Global Catalogue of Microorganisms (GCM) 10K type strain sequencing project: providing services to taxonomists for standard genome sequencing and annotation.</title>
        <authorList>
            <consortium name="The Broad Institute Genomics Platform"/>
            <consortium name="The Broad Institute Genome Sequencing Center for Infectious Disease"/>
            <person name="Wu L."/>
            <person name="Ma J."/>
        </authorList>
    </citation>
    <scope>NUCLEOTIDE SEQUENCE [LARGE SCALE GENOMIC DNA]</scope>
    <source>
        <strain evidence="5">JCM 16545</strain>
    </source>
</reference>
<dbReference type="InterPro" id="IPR011006">
    <property type="entry name" value="CheY-like_superfamily"/>
</dbReference>
<dbReference type="SMART" id="SM00448">
    <property type="entry name" value="REC"/>
    <property type="match status" value="1"/>
</dbReference>
<dbReference type="PROSITE" id="PS50110">
    <property type="entry name" value="RESPONSE_REGULATORY"/>
    <property type="match status" value="1"/>
</dbReference>
<dbReference type="PANTHER" id="PTHR44591">
    <property type="entry name" value="STRESS RESPONSE REGULATOR PROTEIN 1"/>
    <property type="match status" value="1"/>
</dbReference>
<evidence type="ECO:0000313" key="5">
    <source>
        <dbReference type="Proteomes" id="UP001597297"/>
    </source>
</evidence>
<dbReference type="Proteomes" id="UP001597297">
    <property type="component" value="Unassembled WGS sequence"/>
</dbReference>
<accession>A0ABW5E0S2</accession>
<evidence type="ECO:0000313" key="4">
    <source>
        <dbReference type="EMBL" id="MFD2274970.1"/>
    </source>
</evidence>
<dbReference type="EMBL" id="JBHUJC010000001">
    <property type="protein sequence ID" value="MFD2274970.1"/>
    <property type="molecule type" value="Genomic_DNA"/>
</dbReference>
<feature type="domain" description="Response regulatory" evidence="3">
    <location>
        <begin position="24"/>
        <end position="138"/>
    </location>
</feature>
<comment type="caution">
    <text evidence="4">The sequence shown here is derived from an EMBL/GenBank/DDBJ whole genome shotgun (WGS) entry which is preliminary data.</text>
</comment>
<keyword evidence="1 2" id="KW-0597">Phosphoprotein</keyword>
<sequence>MHDDQPQPLMMADQLTEASHKKHRILIVDDEPTLRIGLEVALEDDDRDIVSVSSGSEALELLKEESFNLIVLDLNMPDVTGLDVLNELRKRGDMTRVMVCSAHVTDRAVLSAVRNGVVDFLAKPISLQQLRDFVDTLLGSAKTYESGLEEAFKYARQLKFREAASIIKQHMDDSKVPPHSKHWMCLFKVLATYPRSAHDLGMDAAGAIAQNAWVDKSL</sequence>
<dbReference type="InterPro" id="IPR050595">
    <property type="entry name" value="Bact_response_regulator"/>
</dbReference>
<dbReference type="Gene3D" id="3.40.50.2300">
    <property type="match status" value="1"/>
</dbReference>
<dbReference type="InterPro" id="IPR001789">
    <property type="entry name" value="Sig_transdc_resp-reg_receiver"/>
</dbReference>
<protein>
    <submittedName>
        <fullName evidence="4">Response regulator</fullName>
    </submittedName>
</protein>
<dbReference type="RefSeq" id="WP_377096193.1">
    <property type="nucleotide sequence ID" value="NZ_JBHSJM010000001.1"/>
</dbReference>